<evidence type="ECO:0000313" key="3">
    <source>
        <dbReference type="Proteomes" id="UP000326354"/>
    </source>
</evidence>
<keyword evidence="3" id="KW-1185">Reference proteome</keyword>
<dbReference type="AlphaFoldDB" id="A0A5S9IQ74"/>
<sequence>MLHLLQKYISYYCIFIGLYGFAITCCCVLGAKDYSLYLQMFTNAMNNGFQFVAVLTFGIVFKEKLMEKNPKVDKVDTKGEDSSAS</sequence>
<keyword evidence="1" id="KW-0472">Membrane</keyword>
<feature type="transmembrane region" description="Helical" evidence="1">
    <location>
        <begin position="37"/>
        <end position="61"/>
    </location>
</feature>
<keyword evidence="1" id="KW-1133">Transmembrane helix</keyword>
<dbReference type="EMBL" id="AP019860">
    <property type="protein sequence ID" value="BBM85432.1"/>
    <property type="molecule type" value="Genomic_DNA"/>
</dbReference>
<proteinExistence type="predicted"/>
<protein>
    <submittedName>
        <fullName evidence="2">Uncharacterized protein</fullName>
    </submittedName>
</protein>
<gene>
    <name evidence="2" type="ORF">UABAM_03799</name>
</gene>
<dbReference type="Proteomes" id="UP000326354">
    <property type="component" value="Chromosome"/>
</dbReference>
<organism evidence="2 3">
    <name type="scientific">Uabimicrobium amorphum</name>
    <dbReference type="NCBI Taxonomy" id="2596890"/>
    <lineage>
        <taxon>Bacteria</taxon>
        <taxon>Pseudomonadati</taxon>
        <taxon>Planctomycetota</taxon>
        <taxon>Candidatus Uabimicrobiia</taxon>
        <taxon>Candidatus Uabimicrobiales</taxon>
        <taxon>Candidatus Uabimicrobiaceae</taxon>
        <taxon>Candidatus Uabimicrobium</taxon>
    </lineage>
</organism>
<dbReference type="RefSeq" id="WP_151969536.1">
    <property type="nucleotide sequence ID" value="NZ_AP019860.1"/>
</dbReference>
<reference evidence="2 3" key="1">
    <citation type="submission" date="2019-08" db="EMBL/GenBank/DDBJ databases">
        <title>Complete genome sequence of Candidatus Uab amorphum.</title>
        <authorList>
            <person name="Shiratori T."/>
            <person name="Suzuki S."/>
            <person name="Kakizawa Y."/>
            <person name="Ishida K."/>
        </authorList>
    </citation>
    <scope>NUCLEOTIDE SEQUENCE [LARGE SCALE GENOMIC DNA]</scope>
    <source>
        <strain evidence="2 3">SRT547</strain>
    </source>
</reference>
<name>A0A5S9IQ74_UABAM</name>
<accession>A0A5S9IQ74</accession>
<dbReference type="KEGG" id="uam:UABAM_03799"/>
<keyword evidence="1" id="KW-0812">Transmembrane</keyword>
<evidence type="ECO:0000313" key="2">
    <source>
        <dbReference type="EMBL" id="BBM85432.1"/>
    </source>
</evidence>
<evidence type="ECO:0000256" key="1">
    <source>
        <dbReference type="SAM" id="Phobius"/>
    </source>
</evidence>
<feature type="transmembrane region" description="Helical" evidence="1">
    <location>
        <begin position="12"/>
        <end position="31"/>
    </location>
</feature>